<name>A0AA85FDR4_9TREM</name>
<keyword evidence="3" id="KW-0206">Cytoskeleton</keyword>
<evidence type="ECO:0000313" key="6">
    <source>
        <dbReference type="WBParaSite" id="SRDH1_46210.1"/>
    </source>
</evidence>
<feature type="coiled-coil region" evidence="4">
    <location>
        <begin position="195"/>
        <end position="249"/>
    </location>
</feature>
<accession>A0AA85FDR4</accession>
<keyword evidence="2" id="KW-0963">Cytoplasm</keyword>
<comment type="subcellular location">
    <subcellularLocation>
        <location evidence="1">Cytoplasm</location>
        <location evidence="1">Cytoskeleton</location>
    </subcellularLocation>
</comment>
<dbReference type="InterPro" id="IPR043596">
    <property type="entry name" value="CFAP53/TCHP"/>
</dbReference>
<dbReference type="Proteomes" id="UP000050792">
    <property type="component" value="Unassembled WGS sequence"/>
</dbReference>
<reference evidence="6" key="2">
    <citation type="submission" date="2023-11" db="UniProtKB">
        <authorList>
            <consortium name="WormBaseParasite"/>
        </authorList>
    </citation>
    <scope>IDENTIFICATION</scope>
</reference>
<dbReference type="PANTHER" id="PTHR31183:SF2">
    <property type="entry name" value="TRICHOPLEIN KERATIN FILAMENT-BINDING PROTEIN"/>
    <property type="match status" value="1"/>
</dbReference>
<evidence type="ECO:0000256" key="3">
    <source>
        <dbReference type="ARBA" id="ARBA00023212"/>
    </source>
</evidence>
<protein>
    <recommendedName>
        <fullName evidence="7">Trichoplein keratin filament-binding protein</fullName>
    </recommendedName>
</protein>
<evidence type="ECO:0000313" key="5">
    <source>
        <dbReference type="Proteomes" id="UP000050792"/>
    </source>
</evidence>
<organism evidence="5 6">
    <name type="scientific">Schistosoma rodhaini</name>
    <dbReference type="NCBI Taxonomy" id="6188"/>
    <lineage>
        <taxon>Eukaryota</taxon>
        <taxon>Metazoa</taxon>
        <taxon>Spiralia</taxon>
        <taxon>Lophotrochozoa</taxon>
        <taxon>Platyhelminthes</taxon>
        <taxon>Trematoda</taxon>
        <taxon>Digenea</taxon>
        <taxon>Strigeidida</taxon>
        <taxon>Schistosomatoidea</taxon>
        <taxon>Schistosomatidae</taxon>
        <taxon>Schistosoma</taxon>
    </lineage>
</organism>
<evidence type="ECO:0000256" key="4">
    <source>
        <dbReference type="SAM" id="Coils"/>
    </source>
</evidence>
<keyword evidence="5" id="KW-1185">Reference proteome</keyword>
<evidence type="ECO:0000256" key="2">
    <source>
        <dbReference type="ARBA" id="ARBA00022490"/>
    </source>
</evidence>
<dbReference type="AlphaFoldDB" id="A0AA85FDR4"/>
<dbReference type="GO" id="GO:0045095">
    <property type="term" value="C:keratin filament"/>
    <property type="evidence" value="ECO:0007669"/>
    <property type="project" value="TreeGrafter"/>
</dbReference>
<dbReference type="PANTHER" id="PTHR31183">
    <property type="entry name" value="TRICHOPLEIN KERATIN FILAMENT-BINDING PROTEIN FAMILY MEMBER"/>
    <property type="match status" value="1"/>
</dbReference>
<dbReference type="WBParaSite" id="SRDH1_46210.1">
    <property type="protein sequence ID" value="SRDH1_46210.1"/>
    <property type="gene ID" value="SRDH1_46210"/>
</dbReference>
<dbReference type="GO" id="GO:0006915">
    <property type="term" value="P:apoptotic process"/>
    <property type="evidence" value="ECO:0007669"/>
    <property type="project" value="TreeGrafter"/>
</dbReference>
<proteinExistence type="predicted"/>
<reference evidence="5" key="1">
    <citation type="submission" date="2022-06" db="EMBL/GenBank/DDBJ databases">
        <authorList>
            <person name="Berger JAMES D."/>
            <person name="Berger JAMES D."/>
        </authorList>
    </citation>
    <scope>NUCLEOTIDE SEQUENCE [LARGE SCALE GENOMIC DNA]</scope>
</reference>
<evidence type="ECO:0008006" key="7">
    <source>
        <dbReference type="Google" id="ProtNLM"/>
    </source>
</evidence>
<evidence type="ECO:0000256" key="1">
    <source>
        <dbReference type="ARBA" id="ARBA00004245"/>
    </source>
</evidence>
<keyword evidence="4" id="KW-0175">Coiled coil</keyword>
<sequence>MKYQDMVIKKNDIEFEKLAQWKKYSDYLNNSTVRTEKEKQWSSNKYLIDSSKDFFRKNSDHSQKSLQARRKKLLQLLENDAENECNLLKAYSECSKSKSAMLIRSTALKKERDSEKAKMAETLLMEHFKKNNSDVRDMLRAADQNDIVDHWNNQLNERNKLKQSEDIGQIVMKEMESDVKMYEDKQNAEIELKRLQAKEEHLAYLQKQLRELNNRENEAKQLAEKEKDLMKELARIDQLEQERYRIEEKCKRELYGRALLHQHQTALRKRSLFIQNELKDDLNWLNQLTKQETLDYGADIERKQKEKENLLAIQKLIEYELEKEQIRELELNELEVYEASKLWSKREEEWRNETANRQKLLHEVIEDRRKQISDQLTSIQHLQQEELISTEELLEQIETMNINNKFEEIKRHHHNIEQSTELTNQIIEKTKLNQLAKNEIDADKEAQMNTELAYEEMLRKEAENLNLKEKQLKNLMFYKTNQGYLNKKN</sequence>